<reference evidence="3" key="1">
    <citation type="journal article" date="2019" name="Int. J. Syst. Evol. Microbiol.">
        <title>The Global Catalogue of Microorganisms (GCM) 10K type strain sequencing project: providing services to taxonomists for standard genome sequencing and annotation.</title>
        <authorList>
            <consortium name="The Broad Institute Genomics Platform"/>
            <consortium name="The Broad Institute Genome Sequencing Center for Infectious Disease"/>
            <person name="Wu L."/>
            <person name="Ma J."/>
        </authorList>
    </citation>
    <scope>NUCLEOTIDE SEQUENCE [LARGE SCALE GENOMIC DNA]</scope>
    <source>
        <strain evidence="3">NBRC 112299</strain>
    </source>
</reference>
<dbReference type="EMBL" id="BSUN01000001">
    <property type="protein sequence ID" value="GMA36931.1"/>
    <property type="molecule type" value="Genomic_DNA"/>
</dbReference>
<evidence type="ECO:0000256" key="1">
    <source>
        <dbReference type="SAM" id="Phobius"/>
    </source>
</evidence>
<feature type="transmembrane region" description="Helical" evidence="1">
    <location>
        <begin position="128"/>
        <end position="145"/>
    </location>
</feature>
<keyword evidence="1" id="KW-0812">Transmembrane</keyword>
<sequence length="245" mass="25018">MTDFVTTVRVRSTPATATGAGSPALLYGAVGVAAAVAGGIAMGGDLLAQRLTAAGVALALALALGYLRALMHATSSGRVRVRTQGPLTFVPPTSLDRWPLLLAAVALLPAATALAIDASQFSDQGSIWLGIFTLAGFAWLVQQALARRTPVGLELADAGLRGVRGAASVDLTWEQVEGASARASGKDGVLVIAGSTAVTINGSRLGSDPAVIAAVIEHFRMHPEDRPLLATPREALRVVEDAQPG</sequence>
<keyword evidence="1" id="KW-0472">Membrane</keyword>
<keyword evidence="1" id="KW-1133">Transmembrane helix</keyword>
<name>A0ABQ6IIF3_9MICO</name>
<evidence type="ECO:0000313" key="2">
    <source>
        <dbReference type="EMBL" id="GMA36931.1"/>
    </source>
</evidence>
<dbReference type="RefSeq" id="WP_284328853.1">
    <property type="nucleotide sequence ID" value="NZ_BSUN01000001.1"/>
</dbReference>
<protein>
    <recommendedName>
        <fullName evidence="4">PH domain-containing protein</fullName>
    </recommendedName>
</protein>
<accession>A0ABQ6IIF3</accession>
<gene>
    <name evidence="2" type="ORF">GCM10025876_31350</name>
</gene>
<feature type="transmembrane region" description="Helical" evidence="1">
    <location>
        <begin position="24"/>
        <end position="44"/>
    </location>
</feature>
<keyword evidence="3" id="KW-1185">Reference proteome</keyword>
<organism evidence="2 3">
    <name type="scientific">Demequina litorisediminis</name>
    <dbReference type="NCBI Taxonomy" id="1849022"/>
    <lineage>
        <taxon>Bacteria</taxon>
        <taxon>Bacillati</taxon>
        <taxon>Actinomycetota</taxon>
        <taxon>Actinomycetes</taxon>
        <taxon>Micrococcales</taxon>
        <taxon>Demequinaceae</taxon>
        <taxon>Demequina</taxon>
    </lineage>
</organism>
<dbReference type="Proteomes" id="UP001157125">
    <property type="component" value="Unassembled WGS sequence"/>
</dbReference>
<proteinExistence type="predicted"/>
<feature type="transmembrane region" description="Helical" evidence="1">
    <location>
        <begin position="98"/>
        <end position="116"/>
    </location>
</feature>
<comment type="caution">
    <text evidence="2">The sequence shown here is derived from an EMBL/GenBank/DDBJ whole genome shotgun (WGS) entry which is preliminary data.</text>
</comment>
<evidence type="ECO:0000313" key="3">
    <source>
        <dbReference type="Proteomes" id="UP001157125"/>
    </source>
</evidence>
<evidence type="ECO:0008006" key="4">
    <source>
        <dbReference type="Google" id="ProtNLM"/>
    </source>
</evidence>
<feature type="transmembrane region" description="Helical" evidence="1">
    <location>
        <begin position="51"/>
        <end position="71"/>
    </location>
</feature>